<accession>A0A0N4T292</accession>
<feature type="region of interest" description="Disordered" evidence="1">
    <location>
        <begin position="317"/>
        <end position="340"/>
    </location>
</feature>
<evidence type="ECO:0000256" key="1">
    <source>
        <dbReference type="SAM" id="MobiDB-lite"/>
    </source>
</evidence>
<name>A0A0N4T292_BRUPA</name>
<keyword evidence="2" id="KW-1133">Transmembrane helix</keyword>
<protein>
    <submittedName>
        <fullName evidence="3 5">Uncharacterized protein</fullName>
    </submittedName>
</protein>
<reference evidence="3 4" key="2">
    <citation type="submission" date="2018-11" db="EMBL/GenBank/DDBJ databases">
        <authorList>
            <consortium name="Pathogen Informatics"/>
        </authorList>
    </citation>
    <scope>NUCLEOTIDE SEQUENCE [LARGE SCALE GENOMIC DNA]</scope>
</reference>
<evidence type="ECO:0000313" key="4">
    <source>
        <dbReference type="Proteomes" id="UP000278627"/>
    </source>
</evidence>
<dbReference type="EMBL" id="UZAD01000302">
    <property type="protein sequence ID" value="VDN83471.1"/>
    <property type="molecule type" value="Genomic_DNA"/>
</dbReference>
<keyword evidence="2" id="KW-0812">Transmembrane</keyword>
<keyword evidence="2" id="KW-0472">Membrane</keyword>
<feature type="region of interest" description="Disordered" evidence="1">
    <location>
        <begin position="151"/>
        <end position="174"/>
    </location>
</feature>
<dbReference type="Proteomes" id="UP000278627">
    <property type="component" value="Unassembled WGS sequence"/>
</dbReference>
<evidence type="ECO:0000313" key="3">
    <source>
        <dbReference type="EMBL" id="VDN83471.1"/>
    </source>
</evidence>
<proteinExistence type="predicted"/>
<dbReference type="WBParaSite" id="BPAG_0000231501-mRNA-1">
    <property type="protein sequence ID" value="BPAG_0000231501-mRNA-1"/>
    <property type="gene ID" value="BPAG_0000231501"/>
</dbReference>
<evidence type="ECO:0000313" key="5">
    <source>
        <dbReference type="WBParaSite" id="BPAG_0000231501-mRNA-1"/>
    </source>
</evidence>
<gene>
    <name evidence="3" type="ORF">BPAG_LOCUS2285</name>
</gene>
<reference evidence="5" key="1">
    <citation type="submission" date="2017-02" db="UniProtKB">
        <authorList>
            <consortium name="WormBaseParasite"/>
        </authorList>
    </citation>
    <scope>IDENTIFICATION</scope>
</reference>
<sequence>MPYSRNRGTILAIILVLVIGVPILIILTSLFIIVVIYCCCQKNGTTEDELPKSLIENCRRAEPPPEEQGKYLPEPFDAAAFQFKGPLIIEYPKLHILEHDLTNAKPTGSSVKDHVQFDENLNVAYNIGENVEIIIKNYGQGTKIGSAEVIKEDGGDENDETTNEQENGSKHSIIEDGEKIIAKHSKTQNTQSRDKRSGTIEMLDLRKKSRPVSVRTQRTQPSRYSESSTQTLRVESEANVRSPNGRSWTDIRQCISSMEYEAGTKKSKLLRKRASTILIKQTDLDQAPAKSKKIMSANEHDALSIGANIMPTVNMMKSQQKEAEDANPSASGSSRSQYKSCETSERMHCSSYVEAGNKSIFLQ</sequence>
<feature type="compositionally biased region" description="Polar residues" evidence="1">
    <location>
        <begin position="328"/>
        <end position="340"/>
    </location>
</feature>
<organism evidence="5">
    <name type="scientific">Brugia pahangi</name>
    <name type="common">Filarial nematode worm</name>
    <dbReference type="NCBI Taxonomy" id="6280"/>
    <lineage>
        <taxon>Eukaryota</taxon>
        <taxon>Metazoa</taxon>
        <taxon>Ecdysozoa</taxon>
        <taxon>Nematoda</taxon>
        <taxon>Chromadorea</taxon>
        <taxon>Rhabditida</taxon>
        <taxon>Spirurina</taxon>
        <taxon>Spiruromorpha</taxon>
        <taxon>Filarioidea</taxon>
        <taxon>Onchocercidae</taxon>
        <taxon>Brugia</taxon>
    </lineage>
</organism>
<feature type="transmembrane region" description="Helical" evidence="2">
    <location>
        <begin position="12"/>
        <end position="37"/>
    </location>
</feature>
<feature type="region of interest" description="Disordered" evidence="1">
    <location>
        <begin position="204"/>
        <end position="245"/>
    </location>
</feature>
<dbReference type="AlphaFoldDB" id="A0A0N4T292"/>
<feature type="compositionally biased region" description="Acidic residues" evidence="1">
    <location>
        <begin position="154"/>
        <end position="163"/>
    </location>
</feature>
<keyword evidence="4" id="KW-1185">Reference proteome</keyword>
<evidence type="ECO:0000256" key="2">
    <source>
        <dbReference type="SAM" id="Phobius"/>
    </source>
</evidence>
<feature type="compositionally biased region" description="Polar residues" evidence="1">
    <location>
        <begin position="214"/>
        <end position="245"/>
    </location>
</feature>